<dbReference type="InterPro" id="IPR033948">
    <property type="entry name" value="ETF_beta_N"/>
</dbReference>
<gene>
    <name evidence="3" type="ORF">S03H2_56887</name>
</gene>
<dbReference type="InterPro" id="IPR014730">
    <property type="entry name" value="ETF_a/b_N"/>
</dbReference>
<dbReference type="SMART" id="SM00893">
    <property type="entry name" value="ETF"/>
    <property type="match status" value="1"/>
</dbReference>
<evidence type="ECO:0000313" key="3">
    <source>
        <dbReference type="EMBL" id="GAH89615.1"/>
    </source>
</evidence>
<dbReference type="CDD" id="cd01714">
    <property type="entry name" value="ETF_beta"/>
    <property type="match status" value="1"/>
</dbReference>
<dbReference type="PANTHER" id="PTHR21294:SF17">
    <property type="entry name" value="PROTEIN FIXA"/>
    <property type="match status" value="1"/>
</dbReference>
<feature type="domain" description="Electron transfer flavoprotein alpha/beta-subunit N-terminal" evidence="2">
    <location>
        <begin position="9"/>
        <end position="201"/>
    </location>
</feature>
<feature type="non-terminal residue" evidence="3">
    <location>
        <position position="1"/>
    </location>
</feature>
<organism evidence="3">
    <name type="scientific">marine sediment metagenome</name>
    <dbReference type="NCBI Taxonomy" id="412755"/>
    <lineage>
        <taxon>unclassified sequences</taxon>
        <taxon>metagenomes</taxon>
        <taxon>ecological metagenomes</taxon>
    </lineage>
</organism>
<accession>X1K7L1</accession>
<sequence>GPVSIDTSTKSIDDRYLTYVVNPYDEIAVEEAVQLKESCGSGQVTVVSMGDSSAEKALRSCLAVGADRAVLLCDPAFSGPDSYISGAILAKAISFLDYDLILCGVRAIDTNAGQVGAVVAELLGIPLVSAVAKIEVSTDCRRVTVQRKLERGDREVVEAELPALLTIELGHKPRYPSLPSRLAAQRKGIDYYDAAALGLLPDEVGSAGSKTTVLSVSPPKPKARKLFAPDSSLSPAERMRLLMSGGIQEKEG</sequence>
<proteinExistence type="predicted"/>
<dbReference type="PIRSF" id="PIRSF000090">
    <property type="entry name" value="Beta-ETF"/>
    <property type="match status" value="1"/>
</dbReference>
<reference evidence="3" key="1">
    <citation type="journal article" date="2014" name="Front. Microbiol.">
        <title>High frequency of phylogenetically diverse reductive dehalogenase-homologous genes in deep subseafloor sedimentary metagenomes.</title>
        <authorList>
            <person name="Kawai M."/>
            <person name="Futagami T."/>
            <person name="Toyoda A."/>
            <person name="Takaki Y."/>
            <person name="Nishi S."/>
            <person name="Hori S."/>
            <person name="Arai W."/>
            <person name="Tsubouchi T."/>
            <person name="Morono Y."/>
            <person name="Uchiyama I."/>
            <person name="Ito T."/>
            <person name="Fujiyama A."/>
            <person name="Inagaki F."/>
            <person name="Takami H."/>
        </authorList>
    </citation>
    <scope>NUCLEOTIDE SEQUENCE</scope>
    <source>
        <strain evidence="3">Expedition CK06-06</strain>
    </source>
</reference>
<dbReference type="GO" id="GO:0009055">
    <property type="term" value="F:electron transfer activity"/>
    <property type="evidence" value="ECO:0007669"/>
    <property type="project" value="InterPro"/>
</dbReference>
<evidence type="ECO:0000259" key="2">
    <source>
        <dbReference type="SMART" id="SM00893"/>
    </source>
</evidence>
<comment type="caution">
    <text evidence="3">The sequence shown here is derived from an EMBL/GenBank/DDBJ whole genome shotgun (WGS) entry which is preliminary data.</text>
</comment>
<dbReference type="EMBL" id="BARU01036432">
    <property type="protein sequence ID" value="GAH89615.1"/>
    <property type="molecule type" value="Genomic_DNA"/>
</dbReference>
<dbReference type="InterPro" id="IPR014729">
    <property type="entry name" value="Rossmann-like_a/b/a_fold"/>
</dbReference>
<dbReference type="SUPFAM" id="SSF52402">
    <property type="entry name" value="Adenine nucleotide alpha hydrolases-like"/>
    <property type="match status" value="1"/>
</dbReference>
<dbReference type="AlphaFoldDB" id="X1K7L1"/>
<name>X1K7L1_9ZZZZ</name>
<evidence type="ECO:0000256" key="1">
    <source>
        <dbReference type="SAM" id="MobiDB-lite"/>
    </source>
</evidence>
<dbReference type="Gene3D" id="3.40.50.620">
    <property type="entry name" value="HUPs"/>
    <property type="match status" value="1"/>
</dbReference>
<dbReference type="Pfam" id="PF01012">
    <property type="entry name" value="ETF"/>
    <property type="match status" value="1"/>
</dbReference>
<dbReference type="PANTHER" id="PTHR21294">
    <property type="entry name" value="ELECTRON TRANSFER FLAVOPROTEIN BETA-SUBUNIT"/>
    <property type="match status" value="1"/>
</dbReference>
<feature type="non-terminal residue" evidence="3">
    <location>
        <position position="252"/>
    </location>
</feature>
<dbReference type="InterPro" id="IPR012255">
    <property type="entry name" value="ETF_b"/>
</dbReference>
<protein>
    <recommendedName>
        <fullName evidence="2">Electron transfer flavoprotein alpha/beta-subunit N-terminal domain-containing protein</fullName>
    </recommendedName>
</protein>
<feature type="region of interest" description="Disordered" evidence="1">
    <location>
        <begin position="211"/>
        <end position="230"/>
    </location>
</feature>